<keyword evidence="1" id="KW-0614">Plasmid</keyword>
<reference evidence="1 2" key="1">
    <citation type="submission" date="2018-07" db="EMBL/GenBank/DDBJ databases">
        <title>Complete Genome and Methylome Analysis of Deinococcus wulumuqiensis NEB 479.</title>
        <authorList>
            <person name="Fomenkov A."/>
            <person name="Luyten Y."/>
            <person name="Vincze T."/>
            <person name="Anton B.P."/>
            <person name="Clark T."/>
            <person name="Roberts R.J."/>
            <person name="Morgan R.D."/>
        </authorList>
    </citation>
    <scope>NUCLEOTIDE SEQUENCE [LARGE SCALE GENOMIC DNA]</scope>
    <source>
        <strain evidence="1 2">NEB 479</strain>
        <plasmid evidence="2">Plasmid pdrdi</plasmid>
    </source>
</reference>
<dbReference type="EMBL" id="CP031163">
    <property type="protein sequence ID" value="AXH00997.1"/>
    <property type="molecule type" value="Genomic_DNA"/>
</dbReference>
<name>A0A345IMS4_9DEIO</name>
<dbReference type="Proteomes" id="UP000253744">
    <property type="component" value="Plasmid pDrdI"/>
</dbReference>
<proteinExistence type="predicted"/>
<accession>A0A345IMS4</accession>
<dbReference type="AlphaFoldDB" id="A0A345IMS4"/>
<dbReference type="RefSeq" id="WP_114673645.1">
    <property type="nucleotide sequence ID" value="NZ_CP031163.1"/>
</dbReference>
<gene>
    <name evidence="1" type="ORF">DVJ83_18030</name>
</gene>
<organism evidence="1 2">
    <name type="scientific">Deinococcus wulumuqiensis</name>
    <dbReference type="NCBI Taxonomy" id="980427"/>
    <lineage>
        <taxon>Bacteria</taxon>
        <taxon>Thermotogati</taxon>
        <taxon>Deinococcota</taxon>
        <taxon>Deinococci</taxon>
        <taxon>Deinococcales</taxon>
        <taxon>Deinococcaceae</taxon>
        <taxon>Deinococcus</taxon>
    </lineage>
</organism>
<protein>
    <submittedName>
        <fullName evidence="1">Uncharacterized protein</fullName>
    </submittedName>
</protein>
<evidence type="ECO:0000313" key="1">
    <source>
        <dbReference type="EMBL" id="AXH00997.1"/>
    </source>
</evidence>
<dbReference type="KEGG" id="dwu:DVJ83_18030"/>
<sequence>MNGHLLSLMRGNTTLAEIITPGHTVAESANALAALLNLNQSTGHELVLHCEAGTRVQAGDLIFDGMRVYQVQLTQPGSTGLVTLDRAP</sequence>
<evidence type="ECO:0000313" key="2">
    <source>
        <dbReference type="Proteomes" id="UP000253744"/>
    </source>
</evidence>
<geneLocation type="plasmid" evidence="2">
    <name>pdrdi</name>
</geneLocation>